<name>A0A210RZS1_9BURK</name>
<dbReference type="AlphaFoldDB" id="A0A210RZS1"/>
<dbReference type="Gene3D" id="3.55.40.10">
    <property type="entry name" value="minor pseudopilin epsh domain"/>
    <property type="match status" value="1"/>
</dbReference>
<gene>
    <name evidence="1" type="ORF">B6A14_02955</name>
</gene>
<protein>
    <submittedName>
        <fullName evidence="1">Uncharacterized protein</fullName>
    </submittedName>
</protein>
<dbReference type="OrthoDB" id="9129159at2"/>
<dbReference type="Proteomes" id="UP000196880">
    <property type="component" value="Unassembled WGS sequence"/>
</dbReference>
<organism evidence="1 2">
    <name type="scientific">Polynucleobacter hirudinilacicola</name>
    <dbReference type="NCBI Taxonomy" id="1743166"/>
    <lineage>
        <taxon>Bacteria</taxon>
        <taxon>Pseudomonadati</taxon>
        <taxon>Pseudomonadota</taxon>
        <taxon>Betaproteobacteria</taxon>
        <taxon>Burkholderiales</taxon>
        <taxon>Burkholderiaceae</taxon>
        <taxon>Polynucleobacter</taxon>
    </lineage>
</organism>
<accession>A0A210RZS1</accession>
<reference evidence="1 2" key="1">
    <citation type="submission" date="2017-03" db="EMBL/GenBank/DDBJ databases">
        <title>New species Polynucleobacter sp. MWH-EgelM1-30-B4.</title>
        <authorList>
            <person name="Hahn M.W."/>
        </authorList>
    </citation>
    <scope>NUCLEOTIDE SEQUENCE [LARGE SCALE GENOMIC DNA]</scope>
    <source>
        <strain evidence="1 2">MWH-EgelM1-30-B4</strain>
    </source>
</reference>
<dbReference type="SUPFAM" id="SSF54523">
    <property type="entry name" value="Pili subunits"/>
    <property type="match status" value="1"/>
</dbReference>
<keyword evidence="2" id="KW-1185">Reference proteome</keyword>
<dbReference type="InterPro" id="IPR045584">
    <property type="entry name" value="Pilin-like"/>
</dbReference>
<dbReference type="EMBL" id="NAIA01000002">
    <property type="protein sequence ID" value="OWF66400.1"/>
    <property type="molecule type" value="Genomic_DNA"/>
</dbReference>
<proteinExistence type="predicted"/>
<evidence type="ECO:0000313" key="1">
    <source>
        <dbReference type="EMBL" id="OWF66400.1"/>
    </source>
</evidence>
<comment type="caution">
    <text evidence="1">The sequence shown here is derived from an EMBL/GenBank/DDBJ whole genome shotgun (WGS) entry which is preliminary data.</text>
</comment>
<sequence>MVVILIVAMIAMSTMPILQNQIAAREIDSVARRFIVHAHFARQQALYLGEQVLLAPATQSGWDDGWLIQSGCIAKRVQSSCTPQHWFSQGAIDPIYFKGGGKQFVDPHSQKRGILFNAAGAAKTGQGGFVANRLILGHYRAPSLERQLILGSGGRWRICDPARDARRCQ</sequence>
<evidence type="ECO:0000313" key="2">
    <source>
        <dbReference type="Proteomes" id="UP000196880"/>
    </source>
</evidence>